<keyword evidence="2" id="KW-0732">Signal</keyword>
<keyword evidence="5" id="KW-1185">Reference proteome</keyword>
<sequence>MNGLSGDLRRFAVAAGAVAAVLAAGACGTRSGAASGVPPAPASGAPSGGPSPAPTLASPTPNPSTACSADGVSLSMDRPDAAMGLRAAWVELRNCGTRPYRLNGYPALRVLDEKRQPFDVRAVQGTREIKDPGPKPVTVAPGRSARIGIVWRNLVTESTVPAVNGSYLEVRPAPGRPVLVVPANGPLDLGNTGRLETTAWTLAR</sequence>
<accession>A0ABS3R9U7</accession>
<feature type="compositionally biased region" description="Low complexity" evidence="1">
    <location>
        <begin position="32"/>
        <end position="66"/>
    </location>
</feature>
<dbReference type="EMBL" id="JAGEOK010000029">
    <property type="protein sequence ID" value="MBO2443005.1"/>
    <property type="molecule type" value="Genomic_DNA"/>
</dbReference>
<gene>
    <name evidence="4" type="ORF">J4557_36300</name>
</gene>
<dbReference type="Pfam" id="PF14016">
    <property type="entry name" value="DUF4232"/>
    <property type="match status" value="1"/>
</dbReference>
<comment type="caution">
    <text evidence="4">The sequence shown here is derived from an EMBL/GenBank/DDBJ whole genome shotgun (WGS) entry which is preliminary data.</text>
</comment>
<feature type="signal peptide" evidence="2">
    <location>
        <begin position="1"/>
        <end position="19"/>
    </location>
</feature>
<dbReference type="Proteomes" id="UP000666915">
    <property type="component" value="Unassembled WGS sequence"/>
</dbReference>
<feature type="chain" id="PRO_5045639576" evidence="2">
    <location>
        <begin position="20"/>
        <end position="204"/>
    </location>
</feature>
<evidence type="ECO:0000256" key="2">
    <source>
        <dbReference type="SAM" id="SignalP"/>
    </source>
</evidence>
<evidence type="ECO:0000313" key="4">
    <source>
        <dbReference type="EMBL" id="MBO2443005.1"/>
    </source>
</evidence>
<organism evidence="4 5">
    <name type="scientific">Actinomadura nitritigenes</name>
    <dbReference type="NCBI Taxonomy" id="134602"/>
    <lineage>
        <taxon>Bacteria</taxon>
        <taxon>Bacillati</taxon>
        <taxon>Actinomycetota</taxon>
        <taxon>Actinomycetes</taxon>
        <taxon>Streptosporangiales</taxon>
        <taxon>Thermomonosporaceae</taxon>
        <taxon>Actinomadura</taxon>
    </lineage>
</organism>
<evidence type="ECO:0000313" key="5">
    <source>
        <dbReference type="Proteomes" id="UP000666915"/>
    </source>
</evidence>
<dbReference type="RefSeq" id="WP_208271317.1">
    <property type="nucleotide sequence ID" value="NZ_BAAAGM010000046.1"/>
</dbReference>
<name>A0ABS3R9U7_9ACTN</name>
<evidence type="ECO:0000256" key="1">
    <source>
        <dbReference type="SAM" id="MobiDB-lite"/>
    </source>
</evidence>
<proteinExistence type="predicted"/>
<reference evidence="4 5" key="1">
    <citation type="submission" date="2021-03" db="EMBL/GenBank/DDBJ databases">
        <authorList>
            <person name="Kanchanasin P."/>
            <person name="Saeng-In P."/>
            <person name="Phongsopitanun W."/>
            <person name="Yuki M."/>
            <person name="Kudo T."/>
            <person name="Ohkuma M."/>
            <person name="Tanasupawat S."/>
        </authorList>
    </citation>
    <scope>NUCLEOTIDE SEQUENCE [LARGE SCALE GENOMIC DNA]</scope>
    <source>
        <strain evidence="4 5">L46</strain>
    </source>
</reference>
<protein>
    <submittedName>
        <fullName evidence="4">DUF4232 domain-containing protein</fullName>
    </submittedName>
</protein>
<feature type="region of interest" description="Disordered" evidence="1">
    <location>
        <begin position="32"/>
        <end position="73"/>
    </location>
</feature>
<evidence type="ECO:0000259" key="3">
    <source>
        <dbReference type="Pfam" id="PF14016"/>
    </source>
</evidence>
<dbReference type="InterPro" id="IPR025326">
    <property type="entry name" value="DUF4232"/>
</dbReference>
<feature type="domain" description="DUF4232" evidence="3">
    <location>
        <begin position="67"/>
        <end position="201"/>
    </location>
</feature>